<dbReference type="RefSeq" id="WP_207981988.1">
    <property type="nucleotide sequence ID" value="NZ_JAGDEL010000030.1"/>
</dbReference>
<keyword evidence="4" id="KW-1185">Reference proteome</keyword>
<evidence type="ECO:0000256" key="2">
    <source>
        <dbReference type="SAM" id="MobiDB-lite"/>
    </source>
</evidence>
<proteinExistence type="predicted"/>
<comment type="caution">
    <text evidence="3">The sequence shown here is derived from an EMBL/GenBank/DDBJ whole genome shotgun (WGS) entry which is preliminary data.</text>
</comment>
<dbReference type="Proteomes" id="UP000663981">
    <property type="component" value="Unassembled WGS sequence"/>
</dbReference>
<organism evidence="3 4">
    <name type="scientific">Metabacillus bambusae</name>
    <dbReference type="NCBI Taxonomy" id="2795218"/>
    <lineage>
        <taxon>Bacteria</taxon>
        <taxon>Bacillati</taxon>
        <taxon>Bacillota</taxon>
        <taxon>Bacilli</taxon>
        <taxon>Bacillales</taxon>
        <taxon>Bacillaceae</taxon>
        <taxon>Metabacillus</taxon>
    </lineage>
</organism>
<evidence type="ECO:0000313" key="4">
    <source>
        <dbReference type="Proteomes" id="UP000663981"/>
    </source>
</evidence>
<reference evidence="3 4" key="1">
    <citation type="submission" date="2021-03" db="EMBL/GenBank/DDBJ databases">
        <title>Whole genome sequence of Metabacillus bambusae BG109.</title>
        <authorList>
            <person name="Jeong J.W."/>
        </authorList>
    </citation>
    <scope>NUCLEOTIDE SEQUENCE [LARGE SCALE GENOMIC DNA]</scope>
    <source>
        <strain evidence="3 4">BG109</strain>
    </source>
</reference>
<protein>
    <recommendedName>
        <fullName evidence="5">Terminase</fullName>
    </recommendedName>
</protein>
<keyword evidence="1" id="KW-0175">Coiled coil</keyword>
<gene>
    <name evidence="3" type="ORF">I7822_25790</name>
</gene>
<evidence type="ECO:0000256" key="1">
    <source>
        <dbReference type="SAM" id="Coils"/>
    </source>
</evidence>
<evidence type="ECO:0008006" key="5">
    <source>
        <dbReference type="Google" id="ProtNLM"/>
    </source>
</evidence>
<dbReference type="NCBIfam" id="NF040601">
    <property type="entry name" value="TerS_not_xtmA"/>
    <property type="match status" value="1"/>
</dbReference>
<sequence>MPNWDEIRKEFETSKITLAALAEKHDIKLGTLKSRKSREGWSRDPTKKDATKIEKVATLPKEDATRKRSGNPNPQNQFTKRNKAAEKHGFFSKFIPSETLEIMEAMQERTAADLIYDQIQIQYAAIIRAQQIMFVTGKDELVKELKKSKYDVVPDPDKKGQWKQIPTEEEFEIQFAWDRHATFLNAQSRAMSELRSLIKQFDELAHIEDERRLKLEQMNLNIEKAKKEVQSLSNGQGKETLRIEIDYGDDS</sequence>
<accession>A0ABS3N9S2</accession>
<feature type="compositionally biased region" description="Polar residues" evidence="2">
    <location>
        <begin position="70"/>
        <end position="79"/>
    </location>
</feature>
<feature type="coiled-coil region" evidence="1">
    <location>
        <begin position="208"/>
        <end position="235"/>
    </location>
</feature>
<dbReference type="EMBL" id="JAGDEL010000030">
    <property type="protein sequence ID" value="MBO1515041.1"/>
    <property type="molecule type" value="Genomic_DNA"/>
</dbReference>
<feature type="compositionally biased region" description="Basic and acidic residues" evidence="2">
    <location>
        <begin position="37"/>
        <end position="66"/>
    </location>
</feature>
<name>A0ABS3N9S2_9BACI</name>
<evidence type="ECO:0000313" key="3">
    <source>
        <dbReference type="EMBL" id="MBO1515041.1"/>
    </source>
</evidence>
<feature type="region of interest" description="Disordered" evidence="2">
    <location>
        <begin position="32"/>
        <end position="82"/>
    </location>
</feature>